<comment type="caution">
    <text evidence="2">The sequence shown here is derived from an EMBL/GenBank/DDBJ whole genome shotgun (WGS) entry which is preliminary data.</text>
</comment>
<feature type="compositionally biased region" description="Basic and acidic residues" evidence="1">
    <location>
        <begin position="155"/>
        <end position="168"/>
    </location>
</feature>
<keyword evidence="3" id="KW-1185">Reference proteome</keyword>
<dbReference type="AlphaFoldDB" id="A0A9D4STD6"/>
<feature type="region of interest" description="Disordered" evidence="1">
    <location>
        <begin position="107"/>
        <end position="168"/>
    </location>
</feature>
<organism evidence="2 3">
    <name type="scientific">Rhipicephalus sanguineus</name>
    <name type="common">Brown dog tick</name>
    <name type="synonym">Ixodes sanguineus</name>
    <dbReference type="NCBI Taxonomy" id="34632"/>
    <lineage>
        <taxon>Eukaryota</taxon>
        <taxon>Metazoa</taxon>
        <taxon>Ecdysozoa</taxon>
        <taxon>Arthropoda</taxon>
        <taxon>Chelicerata</taxon>
        <taxon>Arachnida</taxon>
        <taxon>Acari</taxon>
        <taxon>Parasitiformes</taxon>
        <taxon>Ixodida</taxon>
        <taxon>Ixodoidea</taxon>
        <taxon>Ixodidae</taxon>
        <taxon>Rhipicephalinae</taxon>
        <taxon>Rhipicephalus</taxon>
        <taxon>Rhipicephalus</taxon>
    </lineage>
</organism>
<feature type="compositionally biased region" description="Polar residues" evidence="1">
    <location>
        <begin position="20"/>
        <end position="29"/>
    </location>
</feature>
<sequence length="168" mass="19713">MDQDKLTPECRNVTSEDEASSSNIRPQRTATLSMKAKEIYEACRDERCRKLDAVWENVEIALQRLSCAKDGRKFTSAAKQLRASYERYEHVTARYTSFLDKQTRLKPGRNYSSKRQSMQTLRRSSAKSYVRLRNKNATTHRKQRRSSLYRPTQELPRDHNDRALPRLA</sequence>
<evidence type="ECO:0000313" key="2">
    <source>
        <dbReference type="EMBL" id="KAH7946547.1"/>
    </source>
</evidence>
<feature type="region of interest" description="Disordered" evidence="1">
    <location>
        <begin position="1"/>
        <end position="29"/>
    </location>
</feature>
<feature type="compositionally biased region" description="Basic residues" evidence="1">
    <location>
        <begin position="130"/>
        <end position="147"/>
    </location>
</feature>
<feature type="compositionally biased region" description="Polar residues" evidence="1">
    <location>
        <begin position="110"/>
        <end position="127"/>
    </location>
</feature>
<protein>
    <submittedName>
        <fullName evidence="2">Uncharacterized protein</fullName>
    </submittedName>
</protein>
<proteinExistence type="predicted"/>
<gene>
    <name evidence="2" type="ORF">HPB52_000940</name>
</gene>
<accession>A0A9D4STD6</accession>
<dbReference type="EMBL" id="JABSTV010001252">
    <property type="protein sequence ID" value="KAH7946547.1"/>
    <property type="molecule type" value="Genomic_DNA"/>
</dbReference>
<reference evidence="2" key="2">
    <citation type="submission" date="2021-09" db="EMBL/GenBank/DDBJ databases">
        <authorList>
            <person name="Jia N."/>
            <person name="Wang J."/>
            <person name="Shi W."/>
            <person name="Du L."/>
            <person name="Sun Y."/>
            <person name="Zhan W."/>
            <person name="Jiang J."/>
            <person name="Wang Q."/>
            <person name="Zhang B."/>
            <person name="Ji P."/>
            <person name="Sakyi L.B."/>
            <person name="Cui X."/>
            <person name="Yuan T."/>
            <person name="Jiang B."/>
            <person name="Yang W."/>
            <person name="Lam T.T.-Y."/>
            <person name="Chang Q."/>
            <person name="Ding S."/>
            <person name="Wang X."/>
            <person name="Zhu J."/>
            <person name="Ruan X."/>
            <person name="Zhao L."/>
            <person name="Wei J."/>
            <person name="Que T."/>
            <person name="Du C."/>
            <person name="Cheng J."/>
            <person name="Dai P."/>
            <person name="Han X."/>
            <person name="Huang E."/>
            <person name="Gao Y."/>
            <person name="Liu J."/>
            <person name="Shao H."/>
            <person name="Ye R."/>
            <person name="Li L."/>
            <person name="Wei W."/>
            <person name="Wang X."/>
            <person name="Wang C."/>
            <person name="Huo Q."/>
            <person name="Li W."/>
            <person name="Guo W."/>
            <person name="Chen H."/>
            <person name="Chen S."/>
            <person name="Zhou L."/>
            <person name="Zhou L."/>
            <person name="Ni X."/>
            <person name="Tian J."/>
            <person name="Zhou Y."/>
            <person name="Sheng Y."/>
            <person name="Liu T."/>
            <person name="Pan Y."/>
            <person name="Xia L."/>
            <person name="Li J."/>
            <person name="Zhao F."/>
            <person name="Cao W."/>
        </authorList>
    </citation>
    <scope>NUCLEOTIDE SEQUENCE</scope>
    <source>
        <strain evidence="2">Rsan-2018</strain>
        <tissue evidence="2">Larvae</tissue>
    </source>
</reference>
<evidence type="ECO:0000256" key="1">
    <source>
        <dbReference type="SAM" id="MobiDB-lite"/>
    </source>
</evidence>
<name>A0A9D4STD6_RHISA</name>
<reference evidence="2" key="1">
    <citation type="journal article" date="2020" name="Cell">
        <title>Large-Scale Comparative Analyses of Tick Genomes Elucidate Their Genetic Diversity and Vector Capacities.</title>
        <authorList>
            <consortium name="Tick Genome and Microbiome Consortium (TIGMIC)"/>
            <person name="Jia N."/>
            <person name="Wang J."/>
            <person name="Shi W."/>
            <person name="Du L."/>
            <person name="Sun Y."/>
            <person name="Zhan W."/>
            <person name="Jiang J.F."/>
            <person name="Wang Q."/>
            <person name="Zhang B."/>
            <person name="Ji P."/>
            <person name="Bell-Sakyi L."/>
            <person name="Cui X.M."/>
            <person name="Yuan T.T."/>
            <person name="Jiang B.G."/>
            <person name="Yang W.F."/>
            <person name="Lam T.T."/>
            <person name="Chang Q.C."/>
            <person name="Ding S.J."/>
            <person name="Wang X.J."/>
            <person name="Zhu J.G."/>
            <person name="Ruan X.D."/>
            <person name="Zhao L."/>
            <person name="Wei J.T."/>
            <person name="Ye R.Z."/>
            <person name="Que T.C."/>
            <person name="Du C.H."/>
            <person name="Zhou Y.H."/>
            <person name="Cheng J.X."/>
            <person name="Dai P.F."/>
            <person name="Guo W.B."/>
            <person name="Han X.H."/>
            <person name="Huang E.J."/>
            <person name="Li L.F."/>
            <person name="Wei W."/>
            <person name="Gao Y.C."/>
            <person name="Liu J.Z."/>
            <person name="Shao H.Z."/>
            <person name="Wang X."/>
            <person name="Wang C.C."/>
            <person name="Yang T.C."/>
            <person name="Huo Q.B."/>
            <person name="Li W."/>
            <person name="Chen H.Y."/>
            <person name="Chen S.E."/>
            <person name="Zhou L.G."/>
            <person name="Ni X.B."/>
            <person name="Tian J.H."/>
            <person name="Sheng Y."/>
            <person name="Liu T."/>
            <person name="Pan Y.S."/>
            <person name="Xia L.Y."/>
            <person name="Li J."/>
            <person name="Zhao F."/>
            <person name="Cao W.C."/>
        </authorList>
    </citation>
    <scope>NUCLEOTIDE SEQUENCE</scope>
    <source>
        <strain evidence="2">Rsan-2018</strain>
    </source>
</reference>
<evidence type="ECO:0000313" key="3">
    <source>
        <dbReference type="Proteomes" id="UP000821837"/>
    </source>
</evidence>
<dbReference type="Proteomes" id="UP000821837">
    <property type="component" value="Chromosome 6"/>
</dbReference>